<comment type="caution">
    <text evidence="1">The sequence shown here is derived from an EMBL/GenBank/DDBJ whole genome shotgun (WGS) entry which is preliminary data.</text>
</comment>
<gene>
    <name evidence="1" type="ORF">BpHYR1_013862</name>
</gene>
<proteinExistence type="predicted"/>
<protein>
    <submittedName>
        <fullName evidence="1">Uncharacterized protein</fullName>
    </submittedName>
</protein>
<accession>A0A3M7SAI5</accession>
<reference evidence="1 2" key="1">
    <citation type="journal article" date="2018" name="Sci. Rep.">
        <title>Genomic signatures of local adaptation to the degree of environmental predictability in rotifers.</title>
        <authorList>
            <person name="Franch-Gras L."/>
            <person name="Hahn C."/>
            <person name="Garcia-Roger E.M."/>
            <person name="Carmona M.J."/>
            <person name="Serra M."/>
            <person name="Gomez A."/>
        </authorList>
    </citation>
    <scope>NUCLEOTIDE SEQUENCE [LARGE SCALE GENOMIC DNA]</scope>
    <source>
        <strain evidence="1">HYR1</strain>
    </source>
</reference>
<evidence type="ECO:0000313" key="2">
    <source>
        <dbReference type="Proteomes" id="UP000276133"/>
    </source>
</evidence>
<dbReference type="Proteomes" id="UP000276133">
    <property type="component" value="Unassembled WGS sequence"/>
</dbReference>
<organism evidence="1 2">
    <name type="scientific">Brachionus plicatilis</name>
    <name type="common">Marine rotifer</name>
    <name type="synonym">Brachionus muelleri</name>
    <dbReference type="NCBI Taxonomy" id="10195"/>
    <lineage>
        <taxon>Eukaryota</taxon>
        <taxon>Metazoa</taxon>
        <taxon>Spiralia</taxon>
        <taxon>Gnathifera</taxon>
        <taxon>Rotifera</taxon>
        <taxon>Eurotatoria</taxon>
        <taxon>Monogononta</taxon>
        <taxon>Pseudotrocha</taxon>
        <taxon>Ploima</taxon>
        <taxon>Brachionidae</taxon>
        <taxon>Brachionus</taxon>
    </lineage>
</organism>
<evidence type="ECO:0000313" key="1">
    <source>
        <dbReference type="EMBL" id="RNA32729.1"/>
    </source>
</evidence>
<sequence length="71" mass="8458">MSCYKNLFNFTKSYTFLHTNSNVRSRKIKSISVRHVLVRNDFSYRKLMTIDTACVNIIFLLEQNVSVLQFY</sequence>
<dbReference type="AlphaFoldDB" id="A0A3M7SAI5"/>
<keyword evidence="2" id="KW-1185">Reference proteome</keyword>
<dbReference type="EMBL" id="REGN01001757">
    <property type="protein sequence ID" value="RNA32729.1"/>
    <property type="molecule type" value="Genomic_DNA"/>
</dbReference>
<name>A0A3M7SAI5_BRAPC</name>